<proteinExistence type="predicted"/>
<dbReference type="AlphaFoldDB" id="A0A1I4CNC7"/>
<feature type="compositionally biased region" description="Low complexity" evidence="1">
    <location>
        <begin position="137"/>
        <end position="170"/>
    </location>
</feature>
<dbReference type="Proteomes" id="UP000198755">
    <property type="component" value="Unassembled WGS sequence"/>
</dbReference>
<keyword evidence="3" id="KW-1185">Reference proteome</keyword>
<organism evidence="2 3">
    <name type="scientific">Methylocapsa palsarum</name>
    <dbReference type="NCBI Taxonomy" id="1612308"/>
    <lineage>
        <taxon>Bacteria</taxon>
        <taxon>Pseudomonadati</taxon>
        <taxon>Pseudomonadota</taxon>
        <taxon>Alphaproteobacteria</taxon>
        <taxon>Hyphomicrobiales</taxon>
        <taxon>Beijerinckiaceae</taxon>
        <taxon>Methylocapsa</taxon>
    </lineage>
</organism>
<feature type="region of interest" description="Disordered" evidence="1">
    <location>
        <begin position="1"/>
        <end position="64"/>
    </location>
</feature>
<name>A0A1I4CNC7_9HYPH</name>
<feature type="region of interest" description="Disordered" evidence="1">
    <location>
        <begin position="109"/>
        <end position="170"/>
    </location>
</feature>
<dbReference type="EMBL" id="FOSN01000025">
    <property type="protein sequence ID" value="SFK82150.1"/>
    <property type="molecule type" value="Genomic_DNA"/>
</dbReference>
<reference evidence="2 3" key="1">
    <citation type="submission" date="2016-10" db="EMBL/GenBank/DDBJ databases">
        <authorList>
            <person name="de Groot N.N."/>
        </authorList>
    </citation>
    <scope>NUCLEOTIDE SEQUENCE [LARGE SCALE GENOMIC DNA]</scope>
    <source>
        <strain evidence="2 3">NE2</strain>
    </source>
</reference>
<evidence type="ECO:0000313" key="3">
    <source>
        <dbReference type="Proteomes" id="UP000198755"/>
    </source>
</evidence>
<evidence type="ECO:0000313" key="2">
    <source>
        <dbReference type="EMBL" id="SFK82150.1"/>
    </source>
</evidence>
<accession>A0A1I4CNC7</accession>
<protein>
    <submittedName>
        <fullName evidence="2">Uncharacterized protein</fullName>
    </submittedName>
</protein>
<evidence type="ECO:0000256" key="1">
    <source>
        <dbReference type="SAM" id="MobiDB-lite"/>
    </source>
</evidence>
<sequence length="170" mass="17278">MPRAITPIKAVKPALKGRKQTGSAPARAPVPKGKSSRPGPGAKPASPSKAAASTSAPLGQVSKGDLRVQIEKLEQVNAKLRSKNREAAREAKLSANRIAELEQQVAELGRRLKPKAAPVGLPAKPSKTKNSKQRDLAAAGRGAPSGSSSAATTLPEQAAETAGGDEAGAS</sequence>
<gene>
    <name evidence="2" type="ORF">SAMN05444581_1254</name>
</gene>
<feature type="compositionally biased region" description="Low complexity" evidence="1">
    <location>
        <begin position="36"/>
        <end position="57"/>
    </location>
</feature>